<dbReference type="Proteomes" id="UP000823388">
    <property type="component" value="Chromosome 1N"/>
</dbReference>
<proteinExistence type="predicted"/>
<dbReference type="EMBL" id="CM029038">
    <property type="protein sequence ID" value="KAG2648698.1"/>
    <property type="molecule type" value="Genomic_DNA"/>
</dbReference>
<accession>A0A8T0WNI9</accession>
<gene>
    <name evidence="1" type="ORF">PVAP13_1NG060700</name>
</gene>
<sequence>METAWQLPLLGGTHEHLPMRQYIKAAETVDHLLLHYPFAASFWQRLGIQMEPDAAACNLHLPKPKNLPAAHFDTFALLCCWHLWKRRNGIVFRQESLNLPQFLQNCKLDARAWSCRLPRQDMGVSDHWCNALSLAM</sequence>
<protein>
    <submittedName>
        <fullName evidence="1">Uncharacterized protein</fullName>
    </submittedName>
</protein>
<evidence type="ECO:0000313" key="2">
    <source>
        <dbReference type="Proteomes" id="UP000823388"/>
    </source>
</evidence>
<keyword evidence="2" id="KW-1185">Reference proteome</keyword>
<evidence type="ECO:0000313" key="1">
    <source>
        <dbReference type="EMBL" id="KAG2648698.1"/>
    </source>
</evidence>
<dbReference type="AlphaFoldDB" id="A0A8T0WNI9"/>
<reference evidence="1" key="1">
    <citation type="submission" date="2020-05" db="EMBL/GenBank/DDBJ databases">
        <title>WGS assembly of Panicum virgatum.</title>
        <authorList>
            <person name="Lovell J.T."/>
            <person name="Jenkins J."/>
            <person name="Shu S."/>
            <person name="Juenger T.E."/>
            <person name="Schmutz J."/>
        </authorList>
    </citation>
    <scope>NUCLEOTIDE SEQUENCE</scope>
    <source>
        <strain evidence="1">AP13</strain>
    </source>
</reference>
<comment type="caution">
    <text evidence="1">The sequence shown here is derived from an EMBL/GenBank/DDBJ whole genome shotgun (WGS) entry which is preliminary data.</text>
</comment>
<name>A0A8T0WNI9_PANVG</name>
<organism evidence="1 2">
    <name type="scientific">Panicum virgatum</name>
    <name type="common">Blackwell switchgrass</name>
    <dbReference type="NCBI Taxonomy" id="38727"/>
    <lineage>
        <taxon>Eukaryota</taxon>
        <taxon>Viridiplantae</taxon>
        <taxon>Streptophyta</taxon>
        <taxon>Embryophyta</taxon>
        <taxon>Tracheophyta</taxon>
        <taxon>Spermatophyta</taxon>
        <taxon>Magnoliopsida</taxon>
        <taxon>Liliopsida</taxon>
        <taxon>Poales</taxon>
        <taxon>Poaceae</taxon>
        <taxon>PACMAD clade</taxon>
        <taxon>Panicoideae</taxon>
        <taxon>Panicodae</taxon>
        <taxon>Paniceae</taxon>
        <taxon>Panicinae</taxon>
        <taxon>Panicum</taxon>
        <taxon>Panicum sect. Hiantes</taxon>
    </lineage>
</organism>